<dbReference type="AlphaFoldDB" id="A0A160JEL6"/>
<comment type="similarity">
    <text evidence="1">Belongs to the virb1 family.</text>
</comment>
<dbReference type="RefSeq" id="WP_063634373.1">
    <property type="nucleotide sequence ID" value="NZ_CP015285.1"/>
</dbReference>
<dbReference type="Gene3D" id="1.10.530.10">
    <property type="match status" value="1"/>
</dbReference>
<sequence>MRGRNQRVCATAGGRFALAAGLLTAPLVALTMANPAQAQSATPSLTKESCVTHAVEAEQKLGIPSGMLVAIALVESGQDGAPHPFAMSVQGRPYYARNVNDAARHLRDHRGQLRSNTFVGCMQLSVASHRGEFQPVERIVEPRDNVFYAGQLLVRFHGEEGNWKTALARYNGGSGRRAQAYVCKIWQSLSELDERSAKLLASSRCEDTDPISVAPGTRRSFRNAQQVAAIN</sequence>
<feature type="signal peptide" evidence="2">
    <location>
        <begin position="1"/>
        <end position="38"/>
    </location>
</feature>
<dbReference type="OrthoDB" id="5945995at2"/>
<reference evidence="4 5" key="1">
    <citation type="journal article" date="2013" name="Int. J. Syst. Evol. Microbiol.">
        <title>Azospirillum humicireducens sp. nov., a nitrogen-fixing bacterium isolated from a microbial fuel cell.</title>
        <authorList>
            <person name="Zhou S."/>
            <person name="Han L."/>
            <person name="Wang Y."/>
            <person name="Yang G."/>
            <person name="Zhuang L."/>
            <person name="Hu P."/>
        </authorList>
    </citation>
    <scope>NUCLEOTIDE SEQUENCE [LARGE SCALE GENOMIC DNA]</scope>
    <source>
        <strain evidence="4 5">SgZ-5</strain>
    </source>
</reference>
<accession>A0A160JEL6</accession>
<dbReference type="KEGG" id="ahu:A6A40_04775"/>
<evidence type="ECO:0000259" key="3">
    <source>
        <dbReference type="Pfam" id="PF01464"/>
    </source>
</evidence>
<dbReference type="EMBL" id="CP015285">
    <property type="protein sequence ID" value="ANC91273.1"/>
    <property type="molecule type" value="Genomic_DNA"/>
</dbReference>
<protein>
    <submittedName>
        <fullName evidence="4">Lytic transglycosylase</fullName>
    </submittedName>
</protein>
<evidence type="ECO:0000313" key="5">
    <source>
        <dbReference type="Proteomes" id="UP000077405"/>
    </source>
</evidence>
<name>A0A160JEL6_9PROT</name>
<dbReference type="InterPro" id="IPR023346">
    <property type="entry name" value="Lysozyme-like_dom_sf"/>
</dbReference>
<dbReference type="InterPro" id="IPR008258">
    <property type="entry name" value="Transglycosylase_SLT_dom_1"/>
</dbReference>
<dbReference type="Proteomes" id="UP000077405">
    <property type="component" value="Chromosome"/>
</dbReference>
<evidence type="ECO:0000256" key="1">
    <source>
        <dbReference type="ARBA" id="ARBA00009387"/>
    </source>
</evidence>
<keyword evidence="5" id="KW-1185">Reference proteome</keyword>
<gene>
    <name evidence="4" type="ORF">A6A40_04775</name>
</gene>
<keyword evidence="2" id="KW-0732">Signal</keyword>
<organism evidence="4 5">
    <name type="scientific">Azospirillum humicireducens</name>
    <dbReference type="NCBI Taxonomy" id="1226968"/>
    <lineage>
        <taxon>Bacteria</taxon>
        <taxon>Pseudomonadati</taxon>
        <taxon>Pseudomonadota</taxon>
        <taxon>Alphaproteobacteria</taxon>
        <taxon>Rhodospirillales</taxon>
        <taxon>Azospirillaceae</taxon>
        <taxon>Azospirillum</taxon>
    </lineage>
</organism>
<evidence type="ECO:0000313" key="4">
    <source>
        <dbReference type="EMBL" id="ANC91273.1"/>
    </source>
</evidence>
<proteinExistence type="inferred from homology"/>
<feature type="domain" description="Transglycosylase SLT" evidence="3">
    <location>
        <begin position="56"/>
        <end position="179"/>
    </location>
</feature>
<evidence type="ECO:0000256" key="2">
    <source>
        <dbReference type="SAM" id="SignalP"/>
    </source>
</evidence>
<dbReference type="Pfam" id="PF01464">
    <property type="entry name" value="SLT"/>
    <property type="match status" value="1"/>
</dbReference>
<dbReference type="SUPFAM" id="SSF53955">
    <property type="entry name" value="Lysozyme-like"/>
    <property type="match status" value="1"/>
</dbReference>
<feature type="chain" id="PRO_5007817259" evidence="2">
    <location>
        <begin position="39"/>
        <end position="231"/>
    </location>
</feature>
<dbReference type="STRING" id="1226968.A6A40_04775"/>